<feature type="domain" description="Prolamin-like" evidence="9">
    <location>
        <begin position="3"/>
        <end position="59"/>
    </location>
</feature>
<comment type="caution">
    <text evidence="10">The sequence shown here is derived from an EMBL/GenBank/DDBJ whole genome shotgun (WGS) entry which is preliminary data.</text>
</comment>
<dbReference type="OrthoDB" id="782765at2759"/>
<keyword evidence="4" id="KW-0732">Signal</keyword>
<comment type="subcellular location">
    <subcellularLocation>
        <location evidence="1">Cytoplasmic vesicle</location>
    </subcellularLocation>
    <subcellularLocation>
        <location evidence="2">Secreted</location>
    </subcellularLocation>
</comment>
<dbReference type="GO" id="GO:2000008">
    <property type="term" value="P:regulation of protein localization to cell surface"/>
    <property type="evidence" value="ECO:0007669"/>
    <property type="project" value="UniProtKB-ARBA"/>
</dbReference>
<organism evidence="10 11">
    <name type="scientific">Morella rubra</name>
    <name type="common">Chinese bayberry</name>
    <dbReference type="NCBI Taxonomy" id="262757"/>
    <lineage>
        <taxon>Eukaryota</taxon>
        <taxon>Viridiplantae</taxon>
        <taxon>Streptophyta</taxon>
        <taxon>Embryophyta</taxon>
        <taxon>Tracheophyta</taxon>
        <taxon>Spermatophyta</taxon>
        <taxon>Magnoliopsida</taxon>
        <taxon>eudicotyledons</taxon>
        <taxon>Gunneridae</taxon>
        <taxon>Pentapetalae</taxon>
        <taxon>rosids</taxon>
        <taxon>fabids</taxon>
        <taxon>Fagales</taxon>
        <taxon>Myricaceae</taxon>
        <taxon>Morella</taxon>
    </lineage>
</organism>
<name>A0A6A1VET7_9ROSI</name>
<dbReference type="Pfam" id="PF05617">
    <property type="entry name" value="Prolamin_like"/>
    <property type="match status" value="1"/>
</dbReference>
<evidence type="ECO:0000256" key="3">
    <source>
        <dbReference type="ARBA" id="ARBA00022525"/>
    </source>
</evidence>
<reference evidence="10 11" key="1">
    <citation type="journal article" date="2019" name="Plant Biotechnol. J.">
        <title>The red bayberry genome and genetic basis of sex determination.</title>
        <authorList>
            <person name="Jia H.M."/>
            <person name="Jia H.J."/>
            <person name="Cai Q.L."/>
            <person name="Wang Y."/>
            <person name="Zhao H.B."/>
            <person name="Yang W.F."/>
            <person name="Wang G.Y."/>
            <person name="Li Y.H."/>
            <person name="Zhan D.L."/>
            <person name="Shen Y.T."/>
            <person name="Niu Q.F."/>
            <person name="Chang L."/>
            <person name="Qiu J."/>
            <person name="Zhao L."/>
            <person name="Xie H.B."/>
            <person name="Fu W.Y."/>
            <person name="Jin J."/>
            <person name="Li X.W."/>
            <person name="Jiao Y."/>
            <person name="Zhou C.C."/>
            <person name="Tu T."/>
            <person name="Chai C.Y."/>
            <person name="Gao J.L."/>
            <person name="Fan L.J."/>
            <person name="van de Weg E."/>
            <person name="Wang J.Y."/>
            <person name="Gao Z.S."/>
        </authorList>
    </citation>
    <scope>NUCLEOTIDE SEQUENCE [LARGE SCALE GENOMIC DNA]</scope>
    <source>
        <tissue evidence="10">Leaves</tissue>
    </source>
</reference>
<keyword evidence="3" id="KW-0964">Secreted</keyword>
<accession>A0A6A1VET7</accession>
<sequence>MEFKSCSNEIVTFFVERQTNLGAGCCRTISTITHKCPPGVLGSIGLTIAEGNILQGHCDAATSPVAPPLTEPGFDLLPGLGTSGGQVSCLNSLMEMKSCSNEIVTFFVARKINIGPGCH</sequence>
<comment type="similarity">
    <text evidence="8">Belongs to the plant egg cell-secreted peptide family.</text>
</comment>
<evidence type="ECO:0000256" key="5">
    <source>
        <dbReference type="ARBA" id="ARBA00023279"/>
    </source>
</evidence>
<keyword evidence="6" id="KW-0968">Cytoplasmic vesicle</keyword>
<evidence type="ECO:0000256" key="6">
    <source>
        <dbReference type="ARBA" id="ARBA00023329"/>
    </source>
</evidence>
<dbReference type="AlphaFoldDB" id="A0A6A1VET7"/>
<evidence type="ECO:0000256" key="2">
    <source>
        <dbReference type="ARBA" id="ARBA00004613"/>
    </source>
</evidence>
<dbReference type="GO" id="GO:0009567">
    <property type="term" value="P:double fertilization forming a zygote and endosperm"/>
    <property type="evidence" value="ECO:0007669"/>
    <property type="project" value="InterPro"/>
</dbReference>
<evidence type="ECO:0000256" key="4">
    <source>
        <dbReference type="ARBA" id="ARBA00022729"/>
    </source>
</evidence>
<comment type="function">
    <text evidence="7">Involved in the regulation of gamete interactions during the double fertilization and to prevent multiple-pollen tube attraction; mediates the redistribution of the gamete fusogen HAP2/GCS1 to the cell surface after secretion upon sperm arrival.</text>
</comment>
<dbReference type="GO" id="GO:0005576">
    <property type="term" value="C:extracellular region"/>
    <property type="evidence" value="ECO:0007669"/>
    <property type="project" value="UniProtKB-SubCell"/>
</dbReference>
<evidence type="ECO:0000256" key="1">
    <source>
        <dbReference type="ARBA" id="ARBA00004541"/>
    </source>
</evidence>
<dbReference type="PANTHER" id="PTHR35293:SF9">
    <property type="entry name" value="EGG CELL-SECRETED PROTEIN 1.4-LIKE"/>
    <property type="match status" value="1"/>
</dbReference>
<dbReference type="GO" id="GO:0031410">
    <property type="term" value="C:cytoplasmic vesicle"/>
    <property type="evidence" value="ECO:0007669"/>
    <property type="project" value="UniProtKB-SubCell"/>
</dbReference>
<evidence type="ECO:0000259" key="9">
    <source>
        <dbReference type="Pfam" id="PF05617"/>
    </source>
</evidence>
<dbReference type="InterPro" id="IPR008502">
    <property type="entry name" value="Prolamin-like"/>
</dbReference>
<protein>
    <submittedName>
        <fullName evidence="10">Egg cell-secreted protein 1.3</fullName>
    </submittedName>
</protein>
<dbReference type="InterPro" id="IPR044711">
    <property type="entry name" value="EC11-15"/>
</dbReference>
<dbReference type="Proteomes" id="UP000516437">
    <property type="component" value="Chromosome 6"/>
</dbReference>
<gene>
    <name evidence="10" type="ORF">CJ030_MR6G024156</name>
</gene>
<evidence type="ECO:0000313" key="10">
    <source>
        <dbReference type="EMBL" id="KAB1210337.1"/>
    </source>
</evidence>
<dbReference type="PANTHER" id="PTHR35293">
    <property type="entry name" value="EGG CELL-SECRETED PROTEIN 1.5"/>
    <property type="match status" value="1"/>
</dbReference>
<evidence type="ECO:0000256" key="7">
    <source>
        <dbReference type="ARBA" id="ARBA00034457"/>
    </source>
</evidence>
<evidence type="ECO:0000313" key="11">
    <source>
        <dbReference type="Proteomes" id="UP000516437"/>
    </source>
</evidence>
<dbReference type="GO" id="GO:0080155">
    <property type="term" value="P:regulation of double fertilization forming a zygote and endosperm"/>
    <property type="evidence" value="ECO:0007669"/>
    <property type="project" value="UniProtKB-ARBA"/>
</dbReference>
<keyword evidence="11" id="KW-1185">Reference proteome</keyword>
<keyword evidence="5" id="KW-0278">Fertilization</keyword>
<dbReference type="EMBL" id="RXIC02000024">
    <property type="protein sequence ID" value="KAB1210337.1"/>
    <property type="molecule type" value="Genomic_DNA"/>
</dbReference>
<proteinExistence type="inferred from homology"/>
<evidence type="ECO:0000256" key="8">
    <source>
        <dbReference type="ARBA" id="ARBA00034484"/>
    </source>
</evidence>